<feature type="non-terminal residue" evidence="1">
    <location>
        <position position="51"/>
    </location>
</feature>
<evidence type="ECO:0000313" key="1">
    <source>
        <dbReference type="EMBL" id="KAB0364791.1"/>
    </source>
</evidence>
<dbReference type="AlphaFoldDB" id="A0A5N3WT13"/>
<dbReference type="Proteomes" id="UP000326458">
    <property type="component" value="Unassembled WGS sequence"/>
</dbReference>
<evidence type="ECO:0000313" key="2">
    <source>
        <dbReference type="Proteomes" id="UP000326458"/>
    </source>
</evidence>
<reference evidence="1 2" key="1">
    <citation type="submission" date="2019-06" db="EMBL/GenBank/DDBJ databases">
        <title>Discovery of a novel chromosome fission-fusion reversal in muntjac.</title>
        <authorList>
            <person name="Mudd A.B."/>
            <person name="Bredeson J.V."/>
            <person name="Baum R."/>
            <person name="Hockemeyer D."/>
            <person name="Rokhsar D.S."/>
        </authorList>
    </citation>
    <scope>NUCLEOTIDE SEQUENCE [LARGE SCALE GENOMIC DNA]</scope>
    <source>
        <strain evidence="1">UTSW_UCB_Mm</strain>
        <tissue evidence="1">Fibroblast cell line</tissue>
    </source>
</reference>
<dbReference type="EMBL" id="VCEA01000001">
    <property type="protein sequence ID" value="KAB0364791.1"/>
    <property type="molecule type" value="Genomic_DNA"/>
</dbReference>
<protein>
    <submittedName>
        <fullName evidence="1">Uncharacterized protein</fullName>
    </submittedName>
</protein>
<gene>
    <name evidence="1" type="ORF">FD754_008947</name>
</gene>
<accession>A0A5N3WT13</accession>
<name>A0A5N3WT13_MUNMU</name>
<proteinExistence type="predicted"/>
<organism evidence="1 2">
    <name type="scientific">Muntiacus muntjak</name>
    <name type="common">Barking deer</name>
    <name type="synonym">Indian muntjac</name>
    <dbReference type="NCBI Taxonomy" id="9888"/>
    <lineage>
        <taxon>Eukaryota</taxon>
        <taxon>Metazoa</taxon>
        <taxon>Chordata</taxon>
        <taxon>Craniata</taxon>
        <taxon>Vertebrata</taxon>
        <taxon>Euteleostomi</taxon>
        <taxon>Mammalia</taxon>
        <taxon>Eutheria</taxon>
        <taxon>Laurasiatheria</taxon>
        <taxon>Artiodactyla</taxon>
        <taxon>Ruminantia</taxon>
        <taxon>Pecora</taxon>
        <taxon>Cervidae</taxon>
        <taxon>Muntiacinae</taxon>
        <taxon>Muntiacus</taxon>
    </lineage>
</organism>
<keyword evidence="2" id="KW-1185">Reference proteome</keyword>
<comment type="caution">
    <text evidence="1">The sequence shown here is derived from an EMBL/GenBank/DDBJ whole genome shotgun (WGS) entry which is preliminary data.</text>
</comment>
<sequence length="51" mass="5115">MCWGTAEDVGKWCDSVLGILGPASVAPGEGTLGGWGLSLMPLAFGYVTEGG</sequence>